<keyword evidence="2" id="KW-1185">Reference proteome</keyword>
<dbReference type="GeneID" id="95549220"/>
<proteinExistence type="predicted"/>
<dbReference type="Proteomes" id="UP000192911">
    <property type="component" value="Unassembled WGS sequence"/>
</dbReference>
<sequence>MTRPRGFRYVGGSLLEVLVSLTVLSLAAVASLGTQLVSGRASQLAMQREQAALAAVSLLERQRQTGPLESGLSGAQALATANLPDGSVSTTASGDGVGLVLVSWSAAGVATPGGASSRCGRSAADVRRACIALPFVD</sequence>
<dbReference type="RefSeq" id="WP_085223602.1">
    <property type="nucleotide sequence ID" value="NZ_BSQD01000001.1"/>
</dbReference>
<dbReference type="STRING" id="28094.SAMN06295900_101304"/>
<accession>A0A1X7CF75</accession>
<organism evidence="1 2">
    <name type="scientific">Trinickia caryophylli</name>
    <name type="common">Paraburkholderia caryophylli</name>
    <dbReference type="NCBI Taxonomy" id="28094"/>
    <lineage>
        <taxon>Bacteria</taxon>
        <taxon>Pseudomonadati</taxon>
        <taxon>Pseudomonadota</taxon>
        <taxon>Betaproteobacteria</taxon>
        <taxon>Burkholderiales</taxon>
        <taxon>Burkholderiaceae</taxon>
        <taxon>Trinickia</taxon>
    </lineage>
</organism>
<name>A0A1X7CF75_TRICW</name>
<evidence type="ECO:0000313" key="2">
    <source>
        <dbReference type="Proteomes" id="UP000192911"/>
    </source>
</evidence>
<protein>
    <submittedName>
        <fullName evidence="1">Tfp pilus assembly protein PilV</fullName>
    </submittedName>
</protein>
<dbReference type="EMBL" id="FXAH01000001">
    <property type="protein sequence ID" value="SME95472.1"/>
    <property type="molecule type" value="Genomic_DNA"/>
</dbReference>
<reference evidence="2" key="1">
    <citation type="submission" date="2017-04" db="EMBL/GenBank/DDBJ databases">
        <authorList>
            <person name="Varghese N."/>
            <person name="Submissions S."/>
        </authorList>
    </citation>
    <scope>NUCLEOTIDE SEQUENCE [LARGE SCALE GENOMIC DNA]</scope>
    <source>
        <strain evidence="2">Ballard 720</strain>
    </source>
</reference>
<dbReference type="AlphaFoldDB" id="A0A1X7CF75"/>
<gene>
    <name evidence="1" type="ORF">SAMN06295900_101304</name>
</gene>
<evidence type="ECO:0000313" key="1">
    <source>
        <dbReference type="EMBL" id="SME95472.1"/>
    </source>
</evidence>